<dbReference type="AlphaFoldDB" id="A0A1B0BS40"/>
<reference evidence="2" key="2">
    <citation type="submission" date="2020-05" db="UniProtKB">
        <authorList>
            <consortium name="EnsemblMetazoa"/>
        </authorList>
    </citation>
    <scope>IDENTIFICATION</scope>
    <source>
        <strain evidence="2">IAEA</strain>
    </source>
</reference>
<keyword evidence="1" id="KW-1133">Transmembrane helix</keyword>
<reference evidence="3" key="1">
    <citation type="submission" date="2015-01" db="EMBL/GenBank/DDBJ databases">
        <authorList>
            <person name="Aksoy S."/>
            <person name="Warren W."/>
            <person name="Wilson R.K."/>
        </authorList>
    </citation>
    <scope>NUCLEOTIDE SEQUENCE [LARGE SCALE GENOMIC DNA]</scope>
    <source>
        <strain evidence="3">IAEA</strain>
    </source>
</reference>
<dbReference type="EMBL" id="JXJN01019461">
    <property type="status" value="NOT_ANNOTATED_CDS"/>
    <property type="molecule type" value="Genomic_DNA"/>
</dbReference>
<evidence type="ECO:0000313" key="2">
    <source>
        <dbReference type="EnsemblMetazoa" id="GPPI038851-PA"/>
    </source>
</evidence>
<feature type="transmembrane region" description="Helical" evidence="1">
    <location>
        <begin position="57"/>
        <end position="78"/>
    </location>
</feature>
<keyword evidence="1" id="KW-0472">Membrane</keyword>
<protein>
    <submittedName>
        <fullName evidence="2">Uncharacterized protein</fullName>
    </submittedName>
</protein>
<dbReference type="EnsemblMetazoa" id="GPPI038851-RA">
    <property type="protein sequence ID" value="GPPI038851-PA"/>
    <property type="gene ID" value="GPPI038851"/>
</dbReference>
<dbReference type="EMBL" id="JXJN01019460">
    <property type="status" value="NOT_ANNOTATED_CDS"/>
    <property type="molecule type" value="Genomic_DNA"/>
</dbReference>
<evidence type="ECO:0000313" key="3">
    <source>
        <dbReference type="Proteomes" id="UP000092460"/>
    </source>
</evidence>
<name>A0A1B0BS40_9MUSC</name>
<evidence type="ECO:0000256" key="1">
    <source>
        <dbReference type="SAM" id="Phobius"/>
    </source>
</evidence>
<keyword evidence="1" id="KW-0812">Transmembrane</keyword>
<proteinExistence type="predicted"/>
<organism evidence="2 3">
    <name type="scientific">Glossina palpalis gambiensis</name>
    <dbReference type="NCBI Taxonomy" id="67801"/>
    <lineage>
        <taxon>Eukaryota</taxon>
        <taxon>Metazoa</taxon>
        <taxon>Ecdysozoa</taxon>
        <taxon>Arthropoda</taxon>
        <taxon>Hexapoda</taxon>
        <taxon>Insecta</taxon>
        <taxon>Pterygota</taxon>
        <taxon>Neoptera</taxon>
        <taxon>Endopterygota</taxon>
        <taxon>Diptera</taxon>
        <taxon>Brachycera</taxon>
        <taxon>Muscomorpha</taxon>
        <taxon>Hippoboscoidea</taxon>
        <taxon>Glossinidae</taxon>
        <taxon>Glossina</taxon>
    </lineage>
</organism>
<dbReference type="VEuPathDB" id="VectorBase:GPPI038851"/>
<keyword evidence="3" id="KW-1185">Reference proteome</keyword>
<dbReference type="EMBL" id="JXJN01019462">
    <property type="status" value="NOT_ANNOTATED_CDS"/>
    <property type="molecule type" value="Genomic_DNA"/>
</dbReference>
<dbReference type="Proteomes" id="UP000092460">
    <property type="component" value="Unassembled WGS sequence"/>
</dbReference>
<accession>A0A1B0BS40</accession>
<sequence length="83" mass="9380">MTLMRRIVVGITNTRCYNSVVAVIIVINKLNTSLQRRYGIMHNPNLFCMRMRALVGYLYSSSNALYSAVFSCFFFGLATGELS</sequence>